<dbReference type="GO" id="GO:0004375">
    <property type="term" value="F:glycine dehydrogenase (decarboxylating) activity"/>
    <property type="evidence" value="ECO:0007669"/>
    <property type="project" value="UniProtKB-EC"/>
</dbReference>
<dbReference type="GO" id="GO:0016594">
    <property type="term" value="F:glycine binding"/>
    <property type="evidence" value="ECO:0007669"/>
    <property type="project" value="TreeGrafter"/>
</dbReference>
<evidence type="ECO:0000256" key="7">
    <source>
        <dbReference type="SAM" id="MobiDB-lite"/>
    </source>
</evidence>
<dbReference type="KEGG" id="tni:TVNIR_1068"/>
<name>L0DUR9_THIND</name>
<proteinExistence type="inferred from homology"/>
<sequence>MTQYDSSLIFDRSRAGRAATAQAPRSTGVDTGIPDTLRRQSPAGLPAVSEMDVVRHYTRLSQKNFSIDTQFYPLGSCTMKYNPRACNSLAMLPEFLHRHPLAPPEHSQGFLQTMFELQEMLREVTGMNGVSLTPMAGAQGEFAGVAMIRAYHRARGDDARSEIIVPDAAHGTNPATAIMCGYRVREIPTDASGDVDLDALRDAVGPQTAGIMLTNPSTLGVFERHIHEIAAIVHDAGGLLYYDGANLNAILGKVRPGDMGFDVIHMNLHKTFSTPHGGGGPGAGAVGVSTRLLPFLPVPVVIRDDAGIYRQGLEDAFPESIGRLSAFAGNAGVLLRAYVYMRMLGREGMIRVAEYSTLNANYLMAELQRAGFDLAFPERRATHEFIVTLKRQARETGLTAMDMAKRLLDHDYHAPTTYFPLLVPECLLIEPTETESRETLDGFVAAMVAVLDESRVDIDAIKGAPHRLPNRRFNEVAAAKRLDVVYQVGEEQASEEAARPRTGTDA</sequence>
<dbReference type="Pfam" id="PF21478">
    <property type="entry name" value="GcvP2_C"/>
    <property type="match status" value="1"/>
</dbReference>
<dbReference type="InterPro" id="IPR049315">
    <property type="entry name" value="GDC-P_N"/>
</dbReference>
<gene>
    <name evidence="10" type="primary">gcvPB [H]</name>
    <name evidence="6" type="synonym">gcvPB</name>
    <name evidence="10" type="ordered locus">TVNIR_1068</name>
</gene>
<keyword evidence="3 6" id="KW-0663">Pyridoxal phosphate</keyword>
<dbReference type="InterPro" id="IPR023012">
    <property type="entry name" value="GcvPB"/>
</dbReference>
<comment type="catalytic activity">
    <reaction evidence="5 6">
        <text>N(6)-[(R)-lipoyl]-L-lysyl-[glycine-cleavage complex H protein] + glycine + H(+) = N(6)-[(R)-S(8)-aminomethyldihydrolipoyl]-L-lysyl-[glycine-cleavage complex H protein] + CO2</text>
        <dbReference type="Rhea" id="RHEA:24304"/>
        <dbReference type="Rhea" id="RHEA-COMP:10494"/>
        <dbReference type="Rhea" id="RHEA-COMP:10495"/>
        <dbReference type="ChEBI" id="CHEBI:15378"/>
        <dbReference type="ChEBI" id="CHEBI:16526"/>
        <dbReference type="ChEBI" id="CHEBI:57305"/>
        <dbReference type="ChEBI" id="CHEBI:83099"/>
        <dbReference type="ChEBI" id="CHEBI:83143"/>
        <dbReference type="EC" id="1.4.4.2"/>
    </reaction>
</comment>
<feature type="modified residue" description="N6-(pyridoxal phosphate)lysine" evidence="6">
    <location>
        <position position="270"/>
    </location>
</feature>
<dbReference type="HAMAP" id="MF_00713">
    <property type="entry name" value="GcvPB"/>
    <property type="match status" value="1"/>
</dbReference>
<dbReference type="HOGENOM" id="CLU_004620_5_0_6"/>
<dbReference type="eggNOG" id="COG1003">
    <property type="taxonomic scope" value="Bacteria"/>
</dbReference>
<dbReference type="SUPFAM" id="SSF53383">
    <property type="entry name" value="PLP-dependent transferases"/>
    <property type="match status" value="1"/>
</dbReference>
<dbReference type="PATRIC" id="fig|1255043.3.peg.1075"/>
<feature type="region of interest" description="Disordered" evidence="7">
    <location>
        <begin position="15"/>
        <end position="44"/>
    </location>
</feature>
<dbReference type="OrthoDB" id="9801272at2"/>
<dbReference type="InterPro" id="IPR020581">
    <property type="entry name" value="GDC_P"/>
</dbReference>
<comment type="function">
    <text evidence="2 6">The glycine cleavage system catalyzes the degradation of glycine. The P protein binds the alpha-amino group of glycine through its pyridoxal phosphate cofactor; CO(2) is released and the remaining methylamine moiety is then transferred to the lipoamide cofactor of the H protein.</text>
</comment>
<dbReference type="AlphaFoldDB" id="L0DUR9"/>
<evidence type="ECO:0000256" key="3">
    <source>
        <dbReference type="ARBA" id="ARBA00022898"/>
    </source>
</evidence>
<comment type="subunit">
    <text evidence="6">The glycine cleavage system is composed of four proteins: P, T, L and H. In this organism, the P 'protein' is a heterodimer of two subunits.</text>
</comment>
<dbReference type="InterPro" id="IPR015422">
    <property type="entry name" value="PyrdxlP-dep_Trfase_small"/>
</dbReference>
<dbReference type="GO" id="GO:0030170">
    <property type="term" value="F:pyridoxal phosphate binding"/>
    <property type="evidence" value="ECO:0007669"/>
    <property type="project" value="TreeGrafter"/>
</dbReference>
<dbReference type="GO" id="GO:0005960">
    <property type="term" value="C:glycine cleavage complex"/>
    <property type="evidence" value="ECO:0007669"/>
    <property type="project" value="TreeGrafter"/>
</dbReference>
<dbReference type="Gene3D" id="3.40.640.10">
    <property type="entry name" value="Type I PLP-dependent aspartate aminotransferase-like (Major domain)"/>
    <property type="match status" value="1"/>
</dbReference>
<dbReference type="FunFam" id="3.40.640.10:FF:000224">
    <property type="entry name" value="Probable glycine dehydrogenase (decarboxylating) subunit 2"/>
    <property type="match status" value="1"/>
</dbReference>
<reference evidence="10" key="1">
    <citation type="submission" date="2015-12" db="EMBL/GenBank/DDBJ databases">
        <authorList>
            <person name="Tikhonova T.V."/>
            <person name="Pavlov A.R."/>
            <person name="Beletsky A.V."/>
            <person name="Mardanov A.V."/>
            <person name="Sorokin D.Y."/>
            <person name="Ravin N.V."/>
            <person name="Popov V.O."/>
        </authorList>
    </citation>
    <scope>NUCLEOTIDE SEQUENCE</scope>
    <source>
        <strain evidence="10">DSM 14787</strain>
    </source>
</reference>
<evidence type="ECO:0000313" key="10">
    <source>
        <dbReference type="EMBL" id="AGA32752.1"/>
    </source>
</evidence>
<evidence type="ECO:0000256" key="4">
    <source>
        <dbReference type="ARBA" id="ARBA00023002"/>
    </source>
</evidence>
<dbReference type="PANTHER" id="PTHR11773">
    <property type="entry name" value="GLYCINE DEHYDROGENASE, DECARBOXYLATING"/>
    <property type="match status" value="1"/>
</dbReference>
<protein>
    <recommendedName>
        <fullName evidence="6">Probable glycine dehydrogenase (decarboxylating) subunit 2</fullName>
        <ecNumber evidence="6">1.4.4.2</ecNumber>
    </recommendedName>
    <alternativeName>
        <fullName evidence="6">Glycine cleavage system P-protein subunit 2</fullName>
    </alternativeName>
    <alternativeName>
        <fullName evidence="6">Glycine decarboxylase subunit 2</fullName>
    </alternativeName>
    <alternativeName>
        <fullName evidence="6">Glycine dehydrogenase (aminomethyl-transferring) subunit 2</fullName>
    </alternativeName>
</protein>
<dbReference type="Pfam" id="PF02347">
    <property type="entry name" value="GDC-P"/>
    <property type="match status" value="1"/>
</dbReference>
<comment type="similarity">
    <text evidence="6">Belongs to the GcvP family. C-terminal subunit subfamily.</text>
</comment>
<dbReference type="InterPro" id="IPR015421">
    <property type="entry name" value="PyrdxlP-dep_Trfase_major"/>
</dbReference>
<dbReference type="EC" id="1.4.4.2" evidence="6"/>
<evidence type="ECO:0000259" key="9">
    <source>
        <dbReference type="Pfam" id="PF21478"/>
    </source>
</evidence>
<dbReference type="PANTHER" id="PTHR11773:SF1">
    <property type="entry name" value="GLYCINE DEHYDROGENASE (DECARBOXYLATING), MITOCHONDRIAL"/>
    <property type="match status" value="1"/>
</dbReference>
<feature type="domain" description="Glycine dehydrogenase C-terminal" evidence="9">
    <location>
        <begin position="354"/>
        <end position="454"/>
    </location>
</feature>
<dbReference type="InterPro" id="IPR049316">
    <property type="entry name" value="GDC-P_C"/>
</dbReference>
<feature type="domain" description="Glycine cleavage system P-protein N-terminal" evidence="8">
    <location>
        <begin position="31"/>
        <end position="293"/>
    </location>
</feature>
<evidence type="ECO:0000313" key="11">
    <source>
        <dbReference type="Proteomes" id="UP000010809"/>
    </source>
</evidence>
<accession>L0DUR9</accession>
<dbReference type="Gene3D" id="3.90.1150.10">
    <property type="entry name" value="Aspartate Aminotransferase, domain 1"/>
    <property type="match status" value="1"/>
</dbReference>
<evidence type="ECO:0000259" key="8">
    <source>
        <dbReference type="Pfam" id="PF02347"/>
    </source>
</evidence>
<comment type="cofactor">
    <cofactor evidence="1 6">
        <name>pyridoxal 5'-phosphate</name>
        <dbReference type="ChEBI" id="CHEBI:597326"/>
    </cofactor>
</comment>
<evidence type="ECO:0000256" key="2">
    <source>
        <dbReference type="ARBA" id="ARBA00003788"/>
    </source>
</evidence>
<evidence type="ECO:0000256" key="6">
    <source>
        <dbReference type="HAMAP-Rule" id="MF_00713"/>
    </source>
</evidence>
<dbReference type="InterPro" id="IPR015424">
    <property type="entry name" value="PyrdxlP-dep_Trfase"/>
</dbReference>
<dbReference type="GO" id="GO:0005829">
    <property type="term" value="C:cytosol"/>
    <property type="evidence" value="ECO:0007669"/>
    <property type="project" value="TreeGrafter"/>
</dbReference>
<evidence type="ECO:0000256" key="1">
    <source>
        <dbReference type="ARBA" id="ARBA00001933"/>
    </source>
</evidence>
<dbReference type="EMBL" id="CP003989">
    <property type="protein sequence ID" value="AGA32752.1"/>
    <property type="molecule type" value="Genomic_DNA"/>
</dbReference>
<keyword evidence="11" id="KW-1185">Reference proteome</keyword>
<keyword evidence="4 6" id="KW-0560">Oxidoreductase</keyword>
<dbReference type="STRING" id="1255043.TVNIR_1068"/>
<dbReference type="RefSeq" id="WP_015257892.1">
    <property type="nucleotide sequence ID" value="NC_019902.2"/>
</dbReference>
<evidence type="ECO:0000256" key="5">
    <source>
        <dbReference type="ARBA" id="ARBA00049026"/>
    </source>
</evidence>
<dbReference type="NCBIfam" id="NF003346">
    <property type="entry name" value="PRK04366.1"/>
    <property type="match status" value="1"/>
</dbReference>
<dbReference type="GO" id="GO:0019464">
    <property type="term" value="P:glycine decarboxylation via glycine cleavage system"/>
    <property type="evidence" value="ECO:0007669"/>
    <property type="project" value="UniProtKB-UniRule"/>
</dbReference>
<dbReference type="Proteomes" id="UP000010809">
    <property type="component" value="Chromosome"/>
</dbReference>
<organism evidence="10 11">
    <name type="scientific">Thioalkalivibrio nitratireducens (strain DSM 14787 / UNIQEM 213 / ALEN2)</name>
    <dbReference type="NCBI Taxonomy" id="1255043"/>
    <lineage>
        <taxon>Bacteria</taxon>
        <taxon>Pseudomonadati</taxon>
        <taxon>Pseudomonadota</taxon>
        <taxon>Gammaproteobacteria</taxon>
        <taxon>Chromatiales</taxon>
        <taxon>Ectothiorhodospiraceae</taxon>
        <taxon>Thioalkalivibrio</taxon>
    </lineage>
</organism>
<dbReference type="Gene3D" id="6.20.440.10">
    <property type="match status" value="1"/>
</dbReference>